<feature type="transmembrane region" description="Helical" evidence="6">
    <location>
        <begin position="783"/>
        <end position="805"/>
    </location>
</feature>
<dbReference type="PANTHER" id="PTHR12385">
    <property type="entry name" value="CHOLINE TRANSPORTER-LIKE (SLC FAMILY 44)"/>
    <property type="match status" value="1"/>
</dbReference>
<protein>
    <submittedName>
        <fullName evidence="8 9">Choline transporter-like 1 isoform X1</fullName>
    </submittedName>
</protein>
<dbReference type="Pfam" id="PF04515">
    <property type="entry name" value="Choline_transpo"/>
    <property type="match status" value="1"/>
</dbReference>
<dbReference type="RefSeq" id="XP_052738470.1">
    <property type="nucleotide sequence ID" value="XM_052882510.1"/>
</dbReference>
<evidence type="ECO:0000256" key="1">
    <source>
        <dbReference type="ARBA" id="ARBA00004141"/>
    </source>
</evidence>
<dbReference type="Proteomes" id="UP001652582">
    <property type="component" value="Chromosome 7"/>
</dbReference>
<keyword evidence="3 6" id="KW-0812">Transmembrane</keyword>
<feature type="transmembrane region" description="Helical" evidence="6">
    <location>
        <begin position="687"/>
        <end position="714"/>
    </location>
</feature>
<evidence type="ECO:0000313" key="8">
    <source>
        <dbReference type="RefSeq" id="XP_052738470.1"/>
    </source>
</evidence>
<feature type="transmembrane region" description="Helical" evidence="6">
    <location>
        <begin position="22"/>
        <end position="45"/>
    </location>
</feature>
<keyword evidence="4 6" id="KW-1133">Transmembrane helix</keyword>
<dbReference type="PANTHER" id="PTHR12385:SF12">
    <property type="entry name" value="CHOLINE TRANSPORTER-LIKE PROTEIN"/>
    <property type="match status" value="1"/>
</dbReference>
<evidence type="ECO:0000313" key="7">
    <source>
        <dbReference type="Proteomes" id="UP001652582"/>
    </source>
</evidence>
<organism evidence="7 8">
    <name type="scientific">Bicyclus anynana</name>
    <name type="common">Squinting bush brown butterfly</name>
    <dbReference type="NCBI Taxonomy" id="110368"/>
    <lineage>
        <taxon>Eukaryota</taxon>
        <taxon>Metazoa</taxon>
        <taxon>Ecdysozoa</taxon>
        <taxon>Arthropoda</taxon>
        <taxon>Hexapoda</taxon>
        <taxon>Insecta</taxon>
        <taxon>Pterygota</taxon>
        <taxon>Neoptera</taxon>
        <taxon>Endopterygota</taxon>
        <taxon>Lepidoptera</taxon>
        <taxon>Glossata</taxon>
        <taxon>Ditrysia</taxon>
        <taxon>Papilionoidea</taxon>
        <taxon>Nymphalidae</taxon>
        <taxon>Satyrinae</taxon>
        <taxon>Satyrini</taxon>
        <taxon>Mycalesina</taxon>
        <taxon>Bicyclus</taxon>
    </lineage>
</organism>
<name>A0ABM3LHC6_BICAN</name>
<reference evidence="8 9" key="1">
    <citation type="submission" date="2025-05" db="UniProtKB">
        <authorList>
            <consortium name="RefSeq"/>
        </authorList>
    </citation>
    <scope>IDENTIFICATION</scope>
</reference>
<evidence type="ECO:0000256" key="4">
    <source>
        <dbReference type="ARBA" id="ARBA00022989"/>
    </source>
</evidence>
<comment type="similarity">
    <text evidence="2">Belongs to the CTL (choline transporter-like) family.</text>
</comment>
<gene>
    <name evidence="8 9" type="primary">LOC112055028</name>
</gene>
<feature type="transmembrane region" description="Helical" evidence="6">
    <location>
        <begin position="232"/>
        <end position="253"/>
    </location>
</feature>
<feature type="transmembrane region" description="Helical" evidence="6">
    <location>
        <begin position="205"/>
        <end position="226"/>
    </location>
</feature>
<sequence length="859" mass="96842">MGCTQSEISPQNETPRKGCTDILWLIIYVIFWILMIIIAAISFVYGNPQRLINGYDSFGNTCGVKSNEKLINFPLAGLGTADKSYLFFMDVKELRRSLKICVKKCPNKKLDTFKDIQNFYKETGSNLCRYDFNVTTVTPTKSLHNFIGPCPTLPVYDSFPLLNRCFPKSAKDLAQKVFTDFYDLLNSWDTIEQSLSDLYSSWKEMIICVIIAFICSLIMVSILHLLASLVSWIFMIIVSIASIAGTALLWYTYHELRTKQKDFSDTTIYLAESLKNEKAFLWYSIIATIITVILLLLVWVMRSRVSFLAALFKETAHCLGSIPALFLQPIITFFFLVLFFTFWSLVVVCLATANYPGIPYKTNFFFNGTPLPDLVDNAAIEAQNINKSASPKSYILDPIEFDPLWVKSMWWMCLICLVWGSEFILGCQQMTIAGAVSHWYFRGPNANTSPVLYSIGKLLKYHLGSVAKGSFLITLFKVPRLILTYLHAKLSSRAEKGSDCAKCGLKCCICCFYCLEKFIRYLNHNAYTIITIERCHFCKAAAKAFSTIVNNALQVATINSVGDFILFLGKCIVTAVTGIVGLLLLKRNADLHFYAVPTLVICIFSFFIAHCILSLYEVSETLHGDVIVGLLLLKRNADLHFYAVPTLVICIFSFFIAHCILSLYEVSETLHGDVIVGLLLFKRNADLHFYAVPTLVICIFSFFIAHCILSLYEVSETLHGDVIVGLLLLKRNADLHFYAVPTLVICIFSFFIAHCILSLYEVSETLHGDVIVGLLLLKRNADLHFYAVPTLVICIFSFFIAHCILSLYEVSETLHGDGHRGPAAAQAQRRPALLRRAHARHLHLLLLHRALHTVAVRGE</sequence>
<feature type="transmembrane region" description="Helical" evidence="6">
    <location>
        <begin position="333"/>
        <end position="355"/>
    </location>
</feature>
<feature type="transmembrane region" description="Helical" evidence="6">
    <location>
        <begin position="564"/>
        <end position="585"/>
    </location>
</feature>
<evidence type="ECO:0000256" key="5">
    <source>
        <dbReference type="ARBA" id="ARBA00023136"/>
    </source>
</evidence>
<evidence type="ECO:0000256" key="2">
    <source>
        <dbReference type="ARBA" id="ARBA00007168"/>
    </source>
</evidence>
<evidence type="ECO:0000256" key="3">
    <source>
        <dbReference type="ARBA" id="ARBA00022692"/>
    </source>
</evidence>
<feature type="transmembrane region" description="Helical" evidence="6">
    <location>
        <begin position="639"/>
        <end position="664"/>
    </location>
</feature>
<dbReference type="InterPro" id="IPR007603">
    <property type="entry name" value="Choline_transptr-like"/>
</dbReference>
<proteinExistence type="inferred from homology"/>
<feature type="transmembrane region" description="Helical" evidence="6">
    <location>
        <begin position="280"/>
        <end position="301"/>
    </location>
</feature>
<evidence type="ECO:0000313" key="9">
    <source>
        <dbReference type="RefSeq" id="XP_052738471.1"/>
    </source>
</evidence>
<feature type="transmembrane region" description="Helical" evidence="6">
    <location>
        <begin position="591"/>
        <end position="618"/>
    </location>
</feature>
<feature type="transmembrane region" description="Helical" evidence="6">
    <location>
        <begin position="735"/>
        <end position="760"/>
    </location>
</feature>
<comment type="subcellular location">
    <subcellularLocation>
        <location evidence="1">Membrane</location>
        <topology evidence="1">Multi-pass membrane protein</topology>
    </subcellularLocation>
</comment>
<dbReference type="GeneID" id="112055028"/>
<keyword evidence="5 6" id="KW-0472">Membrane</keyword>
<evidence type="ECO:0000256" key="6">
    <source>
        <dbReference type="SAM" id="Phobius"/>
    </source>
</evidence>
<dbReference type="RefSeq" id="XP_052738471.1">
    <property type="nucleotide sequence ID" value="XM_052882511.1"/>
</dbReference>
<accession>A0ABM3LHC6</accession>
<keyword evidence="7" id="KW-1185">Reference proteome</keyword>